<evidence type="ECO:0000259" key="1">
    <source>
        <dbReference type="Pfam" id="PF06527"/>
    </source>
</evidence>
<dbReference type="EMBL" id="CP011388">
    <property type="protein sequence ID" value="ANE45860.1"/>
    <property type="molecule type" value="Genomic_DNA"/>
</dbReference>
<dbReference type="Proteomes" id="UP000076927">
    <property type="component" value="Chromosome"/>
</dbReference>
<dbReference type="InterPro" id="IPR032750">
    <property type="entry name" value="TnsD_C"/>
</dbReference>
<reference evidence="3 4" key="1">
    <citation type="submission" date="2015-01" db="EMBL/GenBank/DDBJ databases">
        <title>Paenibacillus swuensis/DY6/whole genome sequencing.</title>
        <authorList>
            <person name="Kim M.K."/>
            <person name="Srinivasan S."/>
            <person name="Lee J.-J."/>
        </authorList>
    </citation>
    <scope>NUCLEOTIDE SEQUENCE [LARGE SCALE GENOMIC DNA]</scope>
    <source>
        <strain evidence="3 4">DY6</strain>
    </source>
</reference>
<dbReference type="PATRIC" id="fig|1178515.4.peg.1129"/>
<feature type="domain" description="Transposon Tn7 transposition protein TnsD C-terminal" evidence="2">
    <location>
        <begin position="328"/>
        <end position="394"/>
    </location>
</feature>
<evidence type="ECO:0008006" key="5">
    <source>
        <dbReference type="Google" id="ProtNLM"/>
    </source>
</evidence>
<dbReference type="AlphaFoldDB" id="A0A172TFS7"/>
<gene>
    <name evidence="3" type="ORF">SY83_05560</name>
</gene>
<evidence type="ECO:0000313" key="4">
    <source>
        <dbReference type="Proteomes" id="UP000076927"/>
    </source>
</evidence>
<name>A0A172TFS7_9BACL</name>
<accession>A0A172TFS7</accession>
<sequence>MEIYPDEILVSALARRANTGDKRIKPSIKRLFGFGHKKASVDLPSSIGMLTANKVFTMSNEQLIQDHTLYPLFHLFITDAQATKVFIAMIDDRGSAVHLTAGIMASVVRHKQSLKLCPGCLRDDYTVYGEPFWHLNHQLPGMLVCPKHLHRLISNCSTCGEELTVITESSLPLCPSHCRNGHDLAAQVEKVHDDKVHILSCGITRLYELGRTGALNHRKFHQVYQQRLKQLGLCSSKGRVEQAKVSQLFRRCYSSNLLNSIGVPAPSGLDSWLACVLRAPRRSFHPLLHMLVILCLWDDVKSFFVDYKNVGNYETTGYRKGTRMKSPNINNKPRVDWIKRDKQVAHCINEAILEIRSAPGKPRRLTICRIGRHIGQLALLERHLDKLPICRALLHRNLETVVQHQKNKIDWAFDSLILSGNVLSEWRILREAAMRKYASTDVVSYLQQKLKLNIEQASIAS</sequence>
<dbReference type="OrthoDB" id="470139at2"/>
<dbReference type="Pfam" id="PF15978">
    <property type="entry name" value="TnsD"/>
    <property type="match status" value="2"/>
</dbReference>
<evidence type="ECO:0000259" key="2">
    <source>
        <dbReference type="Pfam" id="PF15978"/>
    </source>
</evidence>
<organism evidence="3 4">
    <name type="scientific">Paenibacillus swuensis</name>
    <dbReference type="NCBI Taxonomy" id="1178515"/>
    <lineage>
        <taxon>Bacteria</taxon>
        <taxon>Bacillati</taxon>
        <taxon>Bacillota</taxon>
        <taxon>Bacilli</taxon>
        <taxon>Bacillales</taxon>
        <taxon>Paenibacillaceae</taxon>
        <taxon>Paenibacillus</taxon>
    </lineage>
</organism>
<protein>
    <recommendedName>
        <fullName evidence="5">Transposon Tn7 transposition protein TnsD C-termianl domain-containing protein</fullName>
    </recommendedName>
</protein>
<feature type="domain" description="TniQ" evidence="1">
    <location>
        <begin position="2"/>
        <end position="152"/>
    </location>
</feature>
<proteinExistence type="predicted"/>
<dbReference type="InterPro" id="IPR009492">
    <property type="entry name" value="TniQ"/>
</dbReference>
<dbReference type="KEGG" id="pswu:SY83_05560"/>
<dbReference type="Pfam" id="PF06527">
    <property type="entry name" value="TniQ"/>
    <property type="match status" value="1"/>
</dbReference>
<keyword evidence="4" id="KW-1185">Reference proteome</keyword>
<dbReference type="STRING" id="1178515.SY83_05560"/>
<feature type="domain" description="Transposon Tn7 transposition protein TnsD C-terminal" evidence="2">
    <location>
        <begin position="216"/>
        <end position="317"/>
    </location>
</feature>
<evidence type="ECO:0000313" key="3">
    <source>
        <dbReference type="EMBL" id="ANE45860.1"/>
    </source>
</evidence>